<dbReference type="EMBL" id="JAACXV010014020">
    <property type="protein sequence ID" value="KAF7271036.1"/>
    <property type="molecule type" value="Genomic_DNA"/>
</dbReference>
<keyword evidence="2" id="KW-1185">Reference proteome</keyword>
<sequence>MANHLGTFCIKSIKPQKIEVNITATENFNFGDALSSVYPLLDIIFKYLPYNDLKSCLSVCNEWKEKAEQILKKRTSPSWFTCYKGSKGRKGNVIAHSDNLNYSNVEIGIILYDSYRIKLNKYICLHNNIVELSRKSIPEYLEEELVPKSVDYCLLSVPRVVSYFRNVRNAKDIQDHGSIFDGIFIPKIPHVRTVMFHCNPSKKKDIEDATNLYIQNNEEVKCLLLFCKTQLHESLYTFLEYLVPKNEPTSVALGGGVIRGTKTFQQINPEKKIYTVKDTVCILFLKDKTTEIDNFHAYSCVIKGNDLSKEEFNLELQKFKGNITMKEYSLGFRICCSAKYQETELQSFEEIFPKTPLLGLDAYGEIGWNCYPNANVQETDKPQKAKRVRRSKHFPNAENYFSTIFILITWD</sequence>
<dbReference type="OrthoDB" id="199913at2759"/>
<gene>
    <name evidence="1" type="ORF">GWI33_016002</name>
</gene>
<dbReference type="GO" id="GO:0032436">
    <property type="term" value="P:positive regulation of proteasomal ubiquitin-dependent protein catabolic process"/>
    <property type="evidence" value="ECO:0007669"/>
    <property type="project" value="TreeGrafter"/>
</dbReference>
<dbReference type="Proteomes" id="UP000625711">
    <property type="component" value="Unassembled WGS sequence"/>
</dbReference>
<dbReference type="AlphaFoldDB" id="A0A834M7I0"/>
<dbReference type="PANTHER" id="PTHR14939:SF5">
    <property type="entry name" value="F-BOX ONLY PROTEIN 22"/>
    <property type="match status" value="1"/>
</dbReference>
<evidence type="ECO:0000313" key="2">
    <source>
        <dbReference type="Proteomes" id="UP000625711"/>
    </source>
</evidence>
<accession>A0A834M7I0</accession>
<dbReference type="InterPro" id="IPR036047">
    <property type="entry name" value="F-box-like_dom_sf"/>
</dbReference>
<dbReference type="SUPFAM" id="SSF81383">
    <property type="entry name" value="F-box domain"/>
    <property type="match status" value="1"/>
</dbReference>
<proteinExistence type="predicted"/>
<dbReference type="GO" id="GO:0000209">
    <property type="term" value="P:protein polyubiquitination"/>
    <property type="evidence" value="ECO:0007669"/>
    <property type="project" value="TreeGrafter"/>
</dbReference>
<protein>
    <recommendedName>
        <fullName evidence="3">F-box domain-containing protein</fullName>
    </recommendedName>
</protein>
<dbReference type="PANTHER" id="PTHR14939">
    <property type="entry name" value="F-BOX ONLY PROTEIN 22"/>
    <property type="match status" value="1"/>
</dbReference>
<name>A0A834M7I0_RHYFE</name>
<evidence type="ECO:0008006" key="3">
    <source>
        <dbReference type="Google" id="ProtNLM"/>
    </source>
</evidence>
<organism evidence="1 2">
    <name type="scientific">Rhynchophorus ferrugineus</name>
    <name type="common">Red palm weevil</name>
    <name type="synonym">Curculio ferrugineus</name>
    <dbReference type="NCBI Taxonomy" id="354439"/>
    <lineage>
        <taxon>Eukaryota</taxon>
        <taxon>Metazoa</taxon>
        <taxon>Ecdysozoa</taxon>
        <taxon>Arthropoda</taxon>
        <taxon>Hexapoda</taxon>
        <taxon>Insecta</taxon>
        <taxon>Pterygota</taxon>
        <taxon>Neoptera</taxon>
        <taxon>Endopterygota</taxon>
        <taxon>Coleoptera</taxon>
        <taxon>Polyphaga</taxon>
        <taxon>Cucujiformia</taxon>
        <taxon>Curculionidae</taxon>
        <taxon>Dryophthorinae</taxon>
        <taxon>Rhynchophorus</taxon>
    </lineage>
</organism>
<reference evidence="1" key="1">
    <citation type="submission" date="2020-08" db="EMBL/GenBank/DDBJ databases">
        <title>Genome sequencing and assembly of the red palm weevil Rhynchophorus ferrugineus.</title>
        <authorList>
            <person name="Dias G.B."/>
            <person name="Bergman C.M."/>
            <person name="Manee M."/>
        </authorList>
    </citation>
    <scope>NUCLEOTIDE SEQUENCE</scope>
    <source>
        <strain evidence="1">AA-2017</strain>
        <tissue evidence="1">Whole larva</tissue>
    </source>
</reference>
<comment type="caution">
    <text evidence="1">The sequence shown here is derived from an EMBL/GenBank/DDBJ whole genome shotgun (WGS) entry which is preliminary data.</text>
</comment>
<evidence type="ECO:0000313" key="1">
    <source>
        <dbReference type="EMBL" id="KAF7271036.1"/>
    </source>
</evidence>